<gene>
    <name evidence="3" type="ORF">IQ260_03785</name>
</gene>
<dbReference type="PANTHER" id="PTHR22835:SF659">
    <property type="entry name" value="GDSL LIPASE_ACYLHYDROLASE, PUTATIVE (AFU_ORTHOLOGUE AFUA_2G00510)-RELATED"/>
    <property type="match status" value="1"/>
</dbReference>
<feature type="chain" id="PRO_5037343733" evidence="2">
    <location>
        <begin position="31"/>
        <end position="381"/>
    </location>
</feature>
<dbReference type="SUPFAM" id="SSF52266">
    <property type="entry name" value="SGNH hydrolase"/>
    <property type="match status" value="1"/>
</dbReference>
<dbReference type="InterPro" id="IPR036514">
    <property type="entry name" value="SGNH_hydro_sf"/>
</dbReference>
<protein>
    <submittedName>
        <fullName evidence="3">SGNH/GDSL hydrolase family protein</fullName>
    </submittedName>
</protein>
<organism evidence="3 4">
    <name type="scientific">Leptolyngbya cf. ectocarpi LEGE 11479</name>
    <dbReference type="NCBI Taxonomy" id="1828722"/>
    <lineage>
        <taxon>Bacteria</taxon>
        <taxon>Bacillati</taxon>
        <taxon>Cyanobacteriota</taxon>
        <taxon>Cyanophyceae</taxon>
        <taxon>Leptolyngbyales</taxon>
        <taxon>Leptolyngbyaceae</taxon>
        <taxon>Leptolyngbya group</taxon>
        <taxon>Leptolyngbya</taxon>
    </lineage>
</organism>
<reference evidence="3" key="1">
    <citation type="submission" date="2020-10" db="EMBL/GenBank/DDBJ databases">
        <authorList>
            <person name="Castelo-Branco R."/>
            <person name="Eusebio N."/>
            <person name="Adriana R."/>
            <person name="Vieira A."/>
            <person name="Brugerolle De Fraissinette N."/>
            <person name="Rezende De Castro R."/>
            <person name="Schneider M.P."/>
            <person name="Vasconcelos V."/>
            <person name="Leao P.N."/>
        </authorList>
    </citation>
    <scope>NUCLEOTIDE SEQUENCE</scope>
    <source>
        <strain evidence="3">LEGE 11479</strain>
    </source>
</reference>
<evidence type="ECO:0000313" key="4">
    <source>
        <dbReference type="Proteomes" id="UP000615026"/>
    </source>
</evidence>
<evidence type="ECO:0000256" key="1">
    <source>
        <dbReference type="ARBA" id="ARBA00008668"/>
    </source>
</evidence>
<feature type="signal peptide" evidence="2">
    <location>
        <begin position="1"/>
        <end position="30"/>
    </location>
</feature>
<evidence type="ECO:0000313" key="3">
    <source>
        <dbReference type="EMBL" id="MBE9065769.1"/>
    </source>
</evidence>
<dbReference type="InterPro" id="IPR013424">
    <property type="entry name" value="Ice-binding_C"/>
</dbReference>
<keyword evidence="3" id="KW-0378">Hydrolase</keyword>
<dbReference type="Gene3D" id="3.40.50.1110">
    <property type="entry name" value="SGNH hydrolase"/>
    <property type="match status" value="1"/>
</dbReference>
<dbReference type="InterPro" id="IPR001087">
    <property type="entry name" value="GDSL"/>
</dbReference>
<comment type="caution">
    <text evidence="3">The sequence shown here is derived from an EMBL/GenBank/DDBJ whole genome shotgun (WGS) entry which is preliminary data.</text>
</comment>
<dbReference type="CDD" id="cd01846">
    <property type="entry name" value="fatty_acyltransferase_like"/>
    <property type="match status" value="1"/>
</dbReference>
<evidence type="ECO:0000256" key="2">
    <source>
        <dbReference type="SAM" id="SignalP"/>
    </source>
</evidence>
<dbReference type="GO" id="GO:0016788">
    <property type="term" value="F:hydrolase activity, acting on ester bonds"/>
    <property type="evidence" value="ECO:0007669"/>
    <property type="project" value="InterPro"/>
</dbReference>
<comment type="similarity">
    <text evidence="1">Belongs to the 'GDSL' lipolytic enzyme family.</text>
</comment>
<keyword evidence="4" id="KW-1185">Reference proteome</keyword>
<dbReference type="NCBIfam" id="TIGR02595">
    <property type="entry name" value="PEP_CTERM"/>
    <property type="match status" value="1"/>
</dbReference>
<dbReference type="Proteomes" id="UP000615026">
    <property type="component" value="Unassembled WGS sequence"/>
</dbReference>
<accession>A0A928WYJ9</accession>
<dbReference type="AlphaFoldDB" id="A0A928WYJ9"/>
<sequence>MLSTVNGMKKKLFAAGVAISSCLIPLEARAASFTGLNVFGDSLADSGNLFNLTDAILSPFGLPPLPPPPYAQKNSNGPIWIDNIGQTLGLTPTLATEFVINPTGTPPPTEGINFAFAGALSSDTHILDDDFPLVADFFPGFQDQIDAFAALSTAFPVDPSALNVIWIGANDYNEAFSNPASLGGLSLAQLPNFVTDNIIDGLTQLDDLGAKEFLVVNLPATGEAPFADFFDAQSPLDIPSVLNQLTFAHNELLSVKLDVFAQSRPDTSITTLDVGTLFADILADPGAFGLANVTDSCLINFQPGFQFDDVCNNPDEFLFWDDTHPTTAAYKIVSDFALATLHDGDITSASVPEPGSLGALLAMGFIGSGAVLTKRVHNPKK</sequence>
<dbReference type="Pfam" id="PF00657">
    <property type="entry name" value="Lipase_GDSL"/>
    <property type="match status" value="1"/>
</dbReference>
<dbReference type="EMBL" id="JADEXP010000017">
    <property type="protein sequence ID" value="MBE9065769.1"/>
    <property type="molecule type" value="Genomic_DNA"/>
</dbReference>
<dbReference type="RefSeq" id="WP_193990997.1">
    <property type="nucleotide sequence ID" value="NZ_JADEXP010000017.1"/>
</dbReference>
<dbReference type="PANTHER" id="PTHR22835">
    <property type="entry name" value="ZINC FINGER FYVE DOMAIN CONTAINING PROTEIN"/>
    <property type="match status" value="1"/>
</dbReference>
<keyword evidence="2" id="KW-0732">Signal</keyword>
<name>A0A928WYJ9_LEPEC</name>
<proteinExistence type="inferred from homology"/>